<evidence type="ECO:0000256" key="1">
    <source>
        <dbReference type="ARBA" id="ARBA00004651"/>
    </source>
</evidence>
<keyword evidence="6 7" id="KW-0472">Membrane</keyword>
<comment type="subcellular location">
    <subcellularLocation>
        <location evidence="1 7">Cell membrane</location>
        <topology evidence="1 7">Multi-pass membrane protein</topology>
    </subcellularLocation>
</comment>
<dbReference type="InterPro" id="IPR000515">
    <property type="entry name" value="MetI-like"/>
</dbReference>
<feature type="transmembrane region" description="Helical" evidence="7">
    <location>
        <begin position="198"/>
        <end position="223"/>
    </location>
</feature>
<keyword evidence="10" id="KW-1185">Reference proteome</keyword>
<feature type="transmembrane region" description="Helical" evidence="7">
    <location>
        <begin position="123"/>
        <end position="144"/>
    </location>
</feature>
<dbReference type="AlphaFoldDB" id="A0A1C3UJ64"/>
<feature type="domain" description="ABC transmembrane type-1" evidence="8">
    <location>
        <begin position="88"/>
        <end position="277"/>
    </location>
</feature>
<feature type="transmembrane region" description="Helical" evidence="7">
    <location>
        <begin position="87"/>
        <end position="111"/>
    </location>
</feature>
<evidence type="ECO:0000256" key="7">
    <source>
        <dbReference type="RuleBase" id="RU363032"/>
    </source>
</evidence>
<comment type="similarity">
    <text evidence="7">Belongs to the binding-protein-dependent transport system permease family.</text>
</comment>
<accession>A0A1C3UJ64</accession>
<keyword evidence="4 7" id="KW-0812">Transmembrane</keyword>
<feature type="transmembrane region" description="Helical" evidence="7">
    <location>
        <begin position="156"/>
        <end position="177"/>
    </location>
</feature>
<evidence type="ECO:0000259" key="8">
    <source>
        <dbReference type="PROSITE" id="PS50928"/>
    </source>
</evidence>
<dbReference type="Pfam" id="PF00528">
    <property type="entry name" value="BPD_transp_1"/>
    <property type="match status" value="1"/>
</dbReference>
<dbReference type="InterPro" id="IPR035906">
    <property type="entry name" value="MetI-like_sf"/>
</dbReference>
<feature type="transmembrane region" description="Helical" evidence="7">
    <location>
        <begin position="260"/>
        <end position="277"/>
    </location>
</feature>
<dbReference type="Proteomes" id="UP000199101">
    <property type="component" value="Unassembled WGS sequence"/>
</dbReference>
<dbReference type="PANTHER" id="PTHR43744:SF12">
    <property type="entry name" value="ABC TRANSPORTER PERMEASE PROTEIN MG189-RELATED"/>
    <property type="match status" value="1"/>
</dbReference>
<dbReference type="Gene3D" id="1.10.3720.10">
    <property type="entry name" value="MetI-like"/>
    <property type="match status" value="1"/>
</dbReference>
<sequence>MSVLTTSAQTELTTAKSHAASRGWSGRALTTLTAFGALIWFFPLYWAVMTSLKSDTEVVSRTPGLFPKAPTLEPYRYVIERSSIVQWYMNSVGTSAIIAVLVLVMSVGCAYALSQIQFPGRRVIYGALIASVMVPAEALIINHFVLMNMFGLINSWGGIVLPQLVVPSVIIILKQFFDQIPKEFREAAMLDNAGHLRTLWKIYVPMNWGVITALGITTFIAAWNNFLWPFLVATSDSTITIPVGITQVKDVFGVRFAKDMAAAVLAGLPVAILYLVFQKQITRAIMLSAGIKG</sequence>
<evidence type="ECO:0000256" key="2">
    <source>
        <dbReference type="ARBA" id="ARBA00022448"/>
    </source>
</evidence>
<keyword evidence="5 7" id="KW-1133">Transmembrane helix</keyword>
<dbReference type="GO" id="GO:0005886">
    <property type="term" value="C:plasma membrane"/>
    <property type="evidence" value="ECO:0007669"/>
    <property type="project" value="UniProtKB-SubCell"/>
</dbReference>
<keyword evidence="9" id="KW-0762">Sugar transport</keyword>
<feature type="transmembrane region" description="Helical" evidence="7">
    <location>
        <begin position="28"/>
        <end position="48"/>
    </location>
</feature>
<dbReference type="PROSITE" id="PS50928">
    <property type="entry name" value="ABC_TM1"/>
    <property type="match status" value="1"/>
</dbReference>
<gene>
    <name evidence="9" type="ORF">GA0061103_2302</name>
</gene>
<reference evidence="10" key="1">
    <citation type="submission" date="2016-08" db="EMBL/GenBank/DDBJ databases">
        <authorList>
            <person name="Varghese N."/>
            <person name="Submissions Spin"/>
        </authorList>
    </citation>
    <scope>NUCLEOTIDE SEQUENCE [LARGE SCALE GENOMIC DNA]</scope>
    <source>
        <strain evidence="10">HAMBI 2975</strain>
    </source>
</reference>
<protein>
    <submittedName>
        <fullName evidence="9">Multiple sugar transport system permease protein</fullName>
    </submittedName>
</protein>
<keyword evidence="2 7" id="KW-0813">Transport</keyword>
<dbReference type="STRING" id="410764.GA0061103_2302"/>
<evidence type="ECO:0000256" key="3">
    <source>
        <dbReference type="ARBA" id="ARBA00022475"/>
    </source>
</evidence>
<dbReference type="PANTHER" id="PTHR43744">
    <property type="entry name" value="ABC TRANSPORTER PERMEASE PROTEIN MG189-RELATED-RELATED"/>
    <property type="match status" value="1"/>
</dbReference>
<evidence type="ECO:0000313" key="9">
    <source>
        <dbReference type="EMBL" id="SCB15474.1"/>
    </source>
</evidence>
<dbReference type="EMBL" id="FMAG01000001">
    <property type="protein sequence ID" value="SCB15474.1"/>
    <property type="molecule type" value="Genomic_DNA"/>
</dbReference>
<evidence type="ECO:0000256" key="5">
    <source>
        <dbReference type="ARBA" id="ARBA00022989"/>
    </source>
</evidence>
<name>A0A1C3UJ64_9HYPH</name>
<proteinExistence type="inferred from homology"/>
<dbReference type="GO" id="GO:0055085">
    <property type="term" value="P:transmembrane transport"/>
    <property type="evidence" value="ECO:0007669"/>
    <property type="project" value="InterPro"/>
</dbReference>
<evidence type="ECO:0000313" key="10">
    <source>
        <dbReference type="Proteomes" id="UP000199101"/>
    </source>
</evidence>
<evidence type="ECO:0000256" key="4">
    <source>
        <dbReference type="ARBA" id="ARBA00022692"/>
    </source>
</evidence>
<dbReference type="CDD" id="cd06261">
    <property type="entry name" value="TM_PBP2"/>
    <property type="match status" value="1"/>
</dbReference>
<evidence type="ECO:0000256" key="6">
    <source>
        <dbReference type="ARBA" id="ARBA00023136"/>
    </source>
</evidence>
<keyword evidence="3" id="KW-1003">Cell membrane</keyword>
<organism evidence="9 10">
    <name type="scientific">Rhizobium multihospitium</name>
    <dbReference type="NCBI Taxonomy" id="410764"/>
    <lineage>
        <taxon>Bacteria</taxon>
        <taxon>Pseudomonadati</taxon>
        <taxon>Pseudomonadota</taxon>
        <taxon>Alphaproteobacteria</taxon>
        <taxon>Hyphomicrobiales</taxon>
        <taxon>Rhizobiaceae</taxon>
        <taxon>Rhizobium/Agrobacterium group</taxon>
        <taxon>Rhizobium</taxon>
    </lineage>
</organism>
<dbReference type="SUPFAM" id="SSF161098">
    <property type="entry name" value="MetI-like"/>
    <property type="match status" value="1"/>
</dbReference>